<dbReference type="GO" id="GO:0032259">
    <property type="term" value="P:methylation"/>
    <property type="evidence" value="ECO:0007669"/>
    <property type="project" value="UniProtKB-KW"/>
</dbReference>
<dbReference type="EMBL" id="CAJNDS010001702">
    <property type="protein sequence ID" value="CAE7273226.1"/>
    <property type="molecule type" value="Genomic_DNA"/>
</dbReference>
<evidence type="ECO:0000256" key="1">
    <source>
        <dbReference type="ARBA" id="ARBA00022603"/>
    </source>
</evidence>
<dbReference type="InterPro" id="IPR001525">
    <property type="entry name" value="C5_MeTfrase"/>
</dbReference>
<keyword evidence="1" id="KW-0489">Methyltransferase</keyword>
<dbReference type="GO" id="GO:0008168">
    <property type="term" value="F:methyltransferase activity"/>
    <property type="evidence" value="ECO:0007669"/>
    <property type="project" value="UniProtKB-KW"/>
</dbReference>
<dbReference type="AlphaFoldDB" id="A0A812MSH8"/>
<keyword evidence="2" id="KW-0808">Transferase</keyword>
<evidence type="ECO:0000313" key="5">
    <source>
        <dbReference type="Proteomes" id="UP000604046"/>
    </source>
</evidence>
<accession>A0A812MSH8</accession>
<keyword evidence="5" id="KW-1185">Reference proteome</keyword>
<protein>
    <submittedName>
        <fullName evidence="4">NgoPIIM protein</fullName>
    </submittedName>
</protein>
<dbReference type="SUPFAM" id="SSF53335">
    <property type="entry name" value="S-adenosyl-L-methionine-dependent methyltransferases"/>
    <property type="match status" value="1"/>
</dbReference>
<dbReference type="Gene3D" id="3.40.50.150">
    <property type="entry name" value="Vaccinia Virus protein VP39"/>
    <property type="match status" value="1"/>
</dbReference>
<evidence type="ECO:0000256" key="3">
    <source>
        <dbReference type="SAM" id="MobiDB-lite"/>
    </source>
</evidence>
<dbReference type="Proteomes" id="UP000604046">
    <property type="component" value="Unassembled WGS sequence"/>
</dbReference>
<feature type="compositionally biased region" description="Basic and acidic residues" evidence="3">
    <location>
        <begin position="478"/>
        <end position="490"/>
    </location>
</feature>
<dbReference type="OrthoDB" id="447821at2759"/>
<name>A0A812MSH8_9DINO</name>
<gene>
    <name evidence="4" type="primary">ngoPIIM</name>
    <name evidence="4" type="ORF">SNAT2548_LOCUS14494</name>
</gene>
<dbReference type="Pfam" id="PF00145">
    <property type="entry name" value="DNA_methylase"/>
    <property type="match status" value="1"/>
</dbReference>
<feature type="region of interest" description="Disordered" evidence="3">
    <location>
        <begin position="460"/>
        <end position="502"/>
    </location>
</feature>
<feature type="compositionally biased region" description="Low complexity" evidence="3">
    <location>
        <begin position="460"/>
        <end position="477"/>
    </location>
</feature>
<proteinExistence type="predicted"/>
<organism evidence="4 5">
    <name type="scientific">Symbiodinium natans</name>
    <dbReference type="NCBI Taxonomy" id="878477"/>
    <lineage>
        <taxon>Eukaryota</taxon>
        <taxon>Sar</taxon>
        <taxon>Alveolata</taxon>
        <taxon>Dinophyceae</taxon>
        <taxon>Suessiales</taxon>
        <taxon>Symbiodiniaceae</taxon>
        <taxon>Symbiodinium</taxon>
    </lineage>
</organism>
<evidence type="ECO:0000256" key="2">
    <source>
        <dbReference type="ARBA" id="ARBA00022679"/>
    </source>
</evidence>
<sequence length="536" mass="59305">MAEQDFQGPRSPESVVDLEQVAFRAGRVLRALGRPLRVTEPCVGLGGLRRLCELSHSEHCESQAFDTEASLISYYRGLAKHMGAGSLDKMKLGSDGDILNLSVETLQPSEVFAAGPPCGPWAATGARMGTSDSRSDVMDTCVAWIIFQAWQGQLVAFVLENSRLLKGTQYLDEILSRLRFCVPFFRVEAQVHNLRTIFPHDRERLWIRGMRRDCLGPEASLPVPFTAKDLGGRVDMRTLIDSAVPPVDPASLSHRMRCNLAAYITRIEEDVLAGKAGTVAVVELDRSPLRDYGKQIVYDMIPPLRTAGPKLFLLLSEEVKNCLPWQRQRLHRFVTPEERFMFQGHSGLACRMFDNKTAALKAAGNAYHPLHLASMLCPMLEQAYIYGALPEEPTRLSTQELQELIPAVTPAALSDDPAEAEDFFNFFCQDDSEECESMIKKGNQASRALAASCVDKKRSGSSSVHGAGPASHGAGSHLKSEVKAEVKQEPKCNPVRPQQQRCWPQGSLKRGCDVVNLASPLRRVRGKSVLYTDRND</sequence>
<comment type="caution">
    <text evidence="4">The sequence shown here is derived from an EMBL/GenBank/DDBJ whole genome shotgun (WGS) entry which is preliminary data.</text>
</comment>
<evidence type="ECO:0000313" key="4">
    <source>
        <dbReference type="EMBL" id="CAE7273226.1"/>
    </source>
</evidence>
<dbReference type="InterPro" id="IPR029063">
    <property type="entry name" value="SAM-dependent_MTases_sf"/>
</dbReference>
<reference evidence="4" key="1">
    <citation type="submission" date="2021-02" db="EMBL/GenBank/DDBJ databases">
        <authorList>
            <person name="Dougan E. K."/>
            <person name="Rhodes N."/>
            <person name="Thang M."/>
            <person name="Chan C."/>
        </authorList>
    </citation>
    <scope>NUCLEOTIDE SEQUENCE</scope>
</reference>